<dbReference type="GO" id="GO:0009986">
    <property type="term" value="C:cell surface"/>
    <property type="evidence" value="ECO:0007669"/>
    <property type="project" value="UniProtKB-SubCell"/>
</dbReference>
<accession>A0A1G6SF42</accession>
<dbReference type="Proteomes" id="UP000198666">
    <property type="component" value="Unassembled WGS sequence"/>
</dbReference>
<dbReference type="NCBIfam" id="TIGR02532">
    <property type="entry name" value="IV_pilin_GFxxxE"/>
    <property type="match status" value="1"/>
</dbReference>
<sequence>MSNEKGFTLVELLAGLLLFSIVTIAAVSLVVQSMHNSANAEATNSLRNDATYVTQVLRSAYENGTLDGMCLEEDQVSHNSKTYKLVSGEKEIDLLLSDRNGIKDLQFTSDESENTRSECFNSQSETQTLQVKFTTFNDRDETFVLDTAFYKPTEEELNLSIADPGPPIPPEIPSPPSQCKENPGLKGDYYGDTKINDSVYAPWTYCSPFTVHNGSLWVTNSVNLNSNGNKDLFEFNVEGFLFVDNDFRTDNSTRINVQKDTDIKGSITLVSNTIMNTRALKANSLTFEHVSILNVMENLNILQSAIFKTNSILNVGSSMSLGSTTVQNSAVVNVKENMTINGNMLLTGTPKVLTGGNALFKGEYLSENNSQVEAAKDVTVEKKLNLKGNSKLYAKGNISINSDINIQDEALLVSDGDIHIKGNITPNNGGGTICAKGSITMDNPNKSSDIKILPNDQKCQK</sequence>
<evidence type="ECO:0000313" key="4">
    <source>
        <dbReference type="EMBL" id="SDD15502.1"/>
    </source>
</evidence>
<organism evidence="4 5">
    <name type="scientific">Terribacillus halophilus</name>
    <dbReference type="NCBI Taxonomy" id="361279"/>
    <lineage>
        <taxon>Bacteria</taxon>
        <taxon>Bacillati</taxon>
        <taxon>Bacillota</taxon>
        <taxon>Bacilli</taxon>
        <taxon>Bacillales</taxon>
        <taxon>Bacillaceae</taxon>
        <taxon>Terribacillus</taxon>
    </lineage>
</organism>
<dbReference type="PROSITE" id="PS00409">
    <property type="entry name" value="PROKAR_NTER_METHYL"/>
    <property type="match status" value="1"/>
</dbReference>
<keyword evidence="3" id="KW-0472">Membrane</keyword>
<dbReference type="Gene3D" id="2.160.20.20">
    <property type="match status" value="1"/>
</dbReference>
<dbReference type="Pfam" id="PF07963">
    <property type="entry name" value="N_methyl"/>
    <property type="match status" value="1"/>
</dbReference>
<evidence type="ECO:0000256" key="1">
    <source>
        <dbReference type="ARBA" id="ARBA00004241"/>
    </source>
</evidence>
<protein>
    <submittedName>
        <fullName evidence="4">Prepilin-type N-terminal cleavage/methylation domain-containing protein</fullName>
    </submittedName>
</protein>
<evidence type="ECO:0000313" key="5">
    <source>
        <dbReference type="Proteomes" id="UP000198666"/>
    </source>
</evidence>
<evidence type="ECO:0000256" key="3">
    <source>
        <dbReference type="SAM" id="Phobius"/>
    </source>
</evidence>
<dbReference type="STRING" id="361279.SAMN05421663_10793"/>
<keyword evidence="3" id="KW-0812">Transmembrane</keyword>
<evidence type="ECO:0000256" key="2">
    <source>
        <dbReference type="ARBA" id="ARBA00023287"/>
    </source>
</evidence>
<proteinExistence type="predicted"/>
<dbReference type="EMBL" id="FMZB01000007">
    <property type="protein sequence ID" value="SDD15502.1"/>
    <property type="molecule type" value="Genomic_DNA"/>
</dbReference>
<dbReference type="RefSeq" id="WP_093727710.1">
    <property type="nucleotide sequence ID" value="NZ_FMZB01000007.1"/>
</dbReference>
<reference evidence="5" key="1">
    <citation type="submission" date="2016-10" db="EMBL/GenBank/DDBJ databases">
        <authorList>
            <person name="Varghese N."/>
            <person name="Submissions S."/>
        </authorList>
    </citation>
    <scope>NUCLEOTIDE SEQUENCE [LARGE SCALE GENOMIC DNA]</scope>
    <source>
        <strain evidence="5">DSM 21620</strain>
    </source>
</reference>
<gene>
    <name evidence="4" type="ORF">SAMN05421663_10793</name>
</gene>
<dbReference type="GO" id="GO:0030420">
    <property type="term" value="P:establishment of competence for transformation"/>
    <property type="evidence" value="ECO:0007669"/>
    <property type="project" value="UniProtKB-KW"/>
</dbReference>
<comment type="subcellular location">
    <subcellularLocation>
        <location evidence="1">Cell surface</location>
    </subcellularLocation>
</comment>
<keyword evidence="3" id="KW-1133">Transmembrane helix</keyword>
<keyword evidence="2" id="KW-0178">Competence</keyword>
<dbReference type="InterPro" id="IPR012332">
    <property type="entry name" value="Autotransporter_pectin_lyase_C"/>
</dbReference>
<dbReference type="OrthoDB" id="2968414at2"/>
<keyword evidence="5" id="KW-1185">Reference proteome</keyword>
<dbReference type="AlphaFoldDB" id="A0A1G6SF42"/>
<dbReference type="InterPro" id="IPR012902">
    <property type="entry name" value="N_methyl_site"/>
</dbReference>
<feature type="transmembrane region" description="Helical" evidence="3">
    <location>
        <begin position="12"/>
        <end position="31"/>
    </location>
</feature>
<name>A0A1G6SF42_9BACI</name>